<feature type="non-terminal residue" evidence="2">
    <location>
        <position position="217"/>
    </location>
</feature>
<sequence length="217" mass="24770">MLFHKRKSTNDRLKLSLKIEHSVLSPDHSMSTSTAAPSTTNPEDCVPGTVEDGPKGVTSVARVEDDPDNVKDEVERARRRTEKCKRIYETADTVIEALDTLSEIIKAKHEQDEAIVGLYDVMIETFKIAVDKKVLNERGYFTKLFDEIVRQSEECYVFLSNYMFKGVLHQVLSFWNTPSKIAEFNTAFEQLKKRFVETQIEFTAVTIINTQKAVESL</sequence>
<protein>
    <recommendedName>
        <fullName evidence="4">CID domain-containing protein</fullName>
    </recommendedName>
</protein>
<organism evidence="2 3">
    <name type="scientific">Paramarasmius palmivorus</name>
    <dbReference type="NCBI Taxonomy" id="297713"/>
    <lineage>
        <taxon>Eukaryota</taxon>
        <taxon>Fungi</taxon>
        <taxon>Dikarya</taxon>
        <taxon>Basidiomycota</taxon>
        <taxon>Agaricomycotina</taxon>
        <taxon>Agaricomycetes</taxon>
        <taxon>Agaricomycetidae</taxon>
        <taxon>Agaricales</taxon>
        <taxon>Marasmiineae</taxon>
        <taxon>Marasmiaceae</taxon>
        <taxon>Paramarasmius</taxon>
    </lineage>
</organism>
<proteinExistence type="predicted"/>
<evidence type="ECO:0000313" key="2">
    <source>
        <dbReference type="EMBL" id="KAK7015113.1"/>
    </source>
</evidence>
<feature type="compositionally biased region" description="Low complexity" evidence="1">
    <location>
        <begin position="29"/>
        <end position="40"/>
    </location>
</feature>
<accession>A0AAW0AQ62</accession>
<comment type="caution">
    <text evidence="2">The sequence shown here is derived from an EMBL/GenBank/DDBJ whole genome shotgun (WGS) entry which is preliminary data.</text>
</comment>
<dbReference type="EMBL" id="JAYKXP010000335">
    <property type="protein sequence ID" value="KAK7015113.1"/>
    <property type="molecule type" value="Genomic_DNA"/>
</dbReference>
<keyword evidence="3" id="KW-1185">Reference proteome</keyword>
<dbReference type="Proteomes" id="UP001383192">
    <property type="component" value="Unassembled WGS sequence"/>
</dbReference>
<gene>
    <name evidence="2" type="ORF">VNI00_019220</name>
</gene>
<evidence type="ECO:0000313" key="3">
    <source>
        <dbReference type="Proteomes" id="UP001383192"/>
    </source>
</evidence>
<evidence type="ECO:0008006" key="4">
    <source>
        <dbReference type="Google" id="ProtNLM"/>
    </source>
</evidence>
<feature type="region of interest" description="Disordered" evidence="1">
    <location>
        <begin position="25"/>
        <end position="56"/>
    </location>
</feature>
<dbReference type="AlphaFoldDB" id="A0AAW0AQ62"/>
<evidence type="ECO:0000256" key="1">
    <source>
        <dbReference type="SAM" id="MobiDB-lite"/>
    </source>
</evidence>
<name>A0AAW0AQ62_9AGAR</name>
<reference evidence="2 3" key="1">
    <citation type="submission" date="2024-01" db="EMBL/GenBank/DDBJ databases">
        <title>A draft genome for a cacao thread blight-causing isolate of Paramarasmius palmivorus.</title>
        <authorList>
            <person name="Baruah I.K."/>
            <person name="Bukari Y."/>
            <person name="Amoako-Attah I."/>
            <person name="Meinhardt L.W."/>
            <person name="Bailey B.A."/>
            <person name="Cohen S.P."/>
        </authorList>
    </citation>
    <scope>NUCLEOTIDE SEQUENCE [LARGE SCALE GENOMIC DNA]</scope>
    <source>
        <strain evidence="2 3">GH-12</strain>
    </source>
</reference>